<protein>
    <recommendedName>
        <fullName evidence="3">F-box domain-containing protein</fullName>
    </recommendedName>
</protein>
<dbReference type="Proteomes" id="UP001307849">
    <property type="component" value="Unassembled WGS sequence"/>
</dbReference>
<comment type="caution">
    <text evidence="1">The sequence shown here is derived from an EMBL/GenBank/DDBJ whole genome shotgun (WGS) entry which is preliminary data.</text>
</comment>
<organism evidence="1 2">
    <name type="scientific">Arthrobotrys conoides</name>
    <dbReference type="NCBI Taxonomy" id="74498"/>
    <lineage>
        <taxon>Eukaryota</taxon>
        <taxon>Fungi</taxon>
        <taxon>Dikarya</taxon>
        <taxon>Ascomycota</taxon>
        <taxon>Pezizomycotina</taxon>
        <taxon>Orbiliomycetes</taxon>
        <taxon>Orbiliales</taxon>
        <taxon>Orbiliaceae</taxon>
        <taxon>Arthrobotrys</taxon>
    </lineage>
</organism>
<evidence type="ECO:0008006" key="3">
    <source>
        <dbReference type="Google" id="ProtNLM"/>
    </source>
</evidence>
<dbReference type="SUPFAM" id="SSF52047">
    <property type="entry name" value="RNI-like"/>
    <property type="match status" value="1"/>
</dbReference>
<dbReference type="AlphaFoldDB" id="A0AAN8N7S3"/>
<sequence length="538" mass="61130">MGTRSYLLSVPSEILRIILEFTLLVGNLPNVALTCRTLRPLATELLHKTITINISFSGFYIYQIESLLQSNHSGLKFLKDLRIQDQYNYDEGEYPEGISLDYVASFGRSVMEMHLRLLLRRLYIGQLREFHILTHREDAVKTIPNIFLSQLTGVKHLSLPGEVIRNSDWITDPKTTPKGLVSLRITNICSSQDFVRLWQILEKNVDSLGTLYLSSDFKHGEIIGMLLSLNSIDPVFHFDLKDLMPELLAMRTSLNLTNLQHLRIRGIPNLQAVRNISCDDLFNLHNLQTLRLDSCAAADDFLLEIGKHQLAPNLRSLQLFGSCYSATLNEVIPLLQPLETLYLRPHYKSYGATQEELSFSILDYHKGNLRRVWLEDPKVVTRSSDTVAAAGSSKLEIGNFPEVEELSALLENGNEFGSLDLPINTRLLRILDSFPPSRFGIDGLAEISLTVIKRHIGRLNGQKPALSVVSLGPYRPFLDTKAFISEDTRVKFLVKYDEDKDMGWCPVLTEVDTKEVEKKFPEFDIVHSERPEGPWRPV</sequence>
<proteinExistence type="predicted"/>
<dbReference type="EMBL" id="JAVHJM010000012">
    <property type="protein sequence ID" value="KAK6500971.1"/>
    <property type="molecule type" value="Genomic_DNA"/>
</dbReference>
<gene>
    <name evidence="1" type="ORF">TWF506_003729</name>
</gene>
<dbReference type="InterPro" id="IPR032675">
    <property type="entry name" value="LRR_dom_sf"/>
</dbReference>
<evidence type="ECO:0000313" key="2">
    <source>
        <dbReference type="Proteomes" id="UP001307849"/>
    </source>
</evidence>
<evidence type="ECO:0000313" key="1">
    <source>
        <dbReference type="EMBL" id="KAK6500971.1"/>
    </source>
</evidence>
<accession>A0AAN8N7S3</accession>
<keyword evidence="2" id="KW-1185">Reference proteome</keyword>
<reference evidence="1 2" key="1">
    <citation type="submission" date="2019-10" db="EMBL/GenBank/DDBJ databases">
        <authorList>
            <person name="Palmer J.M."/>
        </authorList>
    </citation>
    <scope>NUCLEOTIDE SEQUENCE [LARGE SCALE GENOMIC DNA]</scope>
    <source>
        <strain evidence="1 2">TWF506</strain>
    </source>
</reference>
<dbReference type="Gene3D" id="3.80.10.10">
    <property type="entry name" value="Ribonuclease Inhibitor"/>
    <property type="match status" value="1"/>
</dbReference>
<name>A0AAN8N7S3_9PEZI</name>